<dbReference type="Gene3D" id="2.60.210.10">
    <property type="entry name" value="Apoptosis, Tumor Necrosis Factor Receptor Associated Protein 2, Chain A"/>
    <property type="match status" value="1"/>
</dbReference>
<dbReference type="EMBL" id="JANBTX010000090">
    <property type="protein sequence ID" value="KAJ2686910.1"/>
    <property type="molecule type" value="Genomic_DNA"/>
</dbReference>
<comment type="caution">
    <text evidence="13">The sequence shown here is derived from an EMBL/GenBank/DDBJ whole genome shotgun (WGS) entry which is preliminary data.</text>
</comment>
<dbReference type="Gene3D" id="3.10.20.90">
    <property type="entry name" value="Phosphatidylinositol 3-kinase Catalytic Subunit, Chain A, domain 1"/>
    <property type="match status" value="2"/>
</dbReference>
<dbReference type="InterPro" id="IPR050164">
    <property type="entry name" value="Peptidase_C19"/>
</dbReference>
<dbReference type="GO" id="GO:0006508">
    <property type="term" value="P:proteolysis"/>
    <property type="evidence" value="ECO:0007669"/>
    <property type="project" value="UniProtKB-KW"/>
</dbReference>
<evidence type="ECO:0000256" key="5">
    <source>
        <dbReference type="ARBA" id="ARBA00022670"/>
    </source>
</evidence>
<dbReference type="Gene3D" id="3.90.70.10">
    <property type="entry name" value="Cysteine proteinases"/>
    <property type="match status" value="1"/>
</dbReference>
<feature type="region of interest" description="Disordered" evidence="10">
    <location>
        <begin position="1"/>
        <end position="44"/>
    </location>
</feature>
<dbReference type="SMART" id="SM00061">
    <property type="entry name" value="MATH"/>
    <property type="match status" value="1"/>
</dbReference>
<dbReference type="OrthoDB" id="289038at2759"/>
<dbReference type="SUPFAM" id="SSF54001">
    <property type="entry name" value="Cysteine proteinases"/>
    <property type="match status" value="1"/>
</dbReference>
<dbReference type="Pfam" id="PF22486">
    <property type="entry name" value="MATH_2"/>
    <property type="match status" value="1"/>
</dbReference>
<dbReference type="PANTHER" id="PTHR24006">
    <property type="entry name" value="UBIQUITIN CARBOXYL-TERMINAL HYDROLASE"/>
    <property type="match status" value="1"/>
</dbReference>
<dbReference type="Pfam" id="PF12436">
    <property type="entry name" value="USP7_ICP0_bdg"/>
    <property type="match status" value="1"/>
</dbReference>
<dbReference type="Pfam" id="PF14533">
    <property type="entry name" value="USP7_C2"/>
    <property type="match status" value="1"/>
</dbReference>
<dbReference type="GO" id="GO:0031647">
    <property type="term" value="P:regulation of protein stability"/>
    <property type="evidence" value="ECO:0007669"/>
    <property type="project" value="TreeGrafter"/>
</dbReference>
<reference evidence="13" key="1">
    <citation type="submission" date="2022-07" db="EMBL/GenBank/DDBJ databases">
        <title>Phylogenomic reconstructions and comparative analyses of Kickxellomycotina fungi.</title>
        <authorList>
            <person name="Reynolds N.K."/>
            <person name="Stajich J.E."/>
            <person name="Barry K."/>
            <person name="Grigoriev I.V."/>
            <person name="Crous P."/>
            <person name="Smith M.E."/>
        </authorList>
    </citation>
    <scope>NUCLEOTIDE SEQUENCE</scope>
    <source>
        <strain evidence="13">CBS 109367</strain>
    </source>
</reference>
<dbReference type="InterPro" id="IPR008974">
    <property type="entry name" value="TRAF-like"/>
</dbReference>
<dbReference type="GO" id="GO:0016579">
    <property type="term" value="P:protein deubiquitination"/>
    <property type="evidence" value="ECO:0007669"/>
    <property type="project" value="InterPro"/>
</dbReference>
<sequence>MDHNSEAELEALGHVARDASAPREDSAITPVASPSPSTMDDVRPSEVLSAKPVGCLSTLNEEEFMAANTLLPGKLEEEGHGYFHWEIDNWTNLPDRVVSPTFTVAGHDWDILMFPRGNTTSEIVSLYIEYKPKEPKDGDSGSPDDWHSCAVFTLAISNVNDPELFKVNTSNHRFTAEEADWGFTRFSELRHLLMPADEDTPPLIENLRVRISAYVRVVKDPLGVLWHNFHNYNSRKHTGYVGLRNQGATCYMNSLLQSLYFTNEFRNAVYQIPTEADDPKRSVALALQRVFYNLQVSGDAVDTTELTKSFGWDSHDSFMQHDVQEFNRVLQDNLETKMKGTVVDGAVAKLFEGKMKSFIRCVNVDYESSRVENYYDISLNVKGCNTLRDSFANYCEVETLNGENKYQAEGFGLQDAKKGVIFESFPPVLQLQLKRFEYDFRRDAMVKINDRHEFPPSIDLGEFLSEDADRSQSWNYVLHGVLVHSGDLHSGHYFGLLRPNMEEKWYRFDDDRVVPICSSEVFEEFYGGDFGPPQQTRYQPLGTSPRDRARPASKRFTNAYMLVYIREALRDSVLCSGDAPVPQHLLQRIQSEKDEVERKQREKLELASTLVVKVLGDEHFRQHQDFDLCHFDQRQPAENPLYCERMPRSMTLATFKEHYAEYLGCSVDDFRLWALVSRVNKTLRCDAPLVAESHSMTLIQLKESKSGKWPELRLYCEMRSDDVPDDFDGKVPPELFLIHLRFYDPSRQQITGVGHTYVHANQTVRDIMPRLREVAELSPDTPITVYEEVKPSLIDLMDPNATFRKAEISTGDIICFQVSTEADQGKYRLPTVPDYFEEVQLRVYVRFVPQPARDDVDDFANGDSATEDGTVGPEALSPVLIASRKTPYDDVANWLAEQLGMRDPLKLRFHTVMLNGQTRASVRRMQTTTLGDMLPNYMYKQPPPNSLGVPEYTVMYERLEVDILQIDSMRNVRVTYVGKSMKEELQLEVLVPKVGLAQTLKEAVYGKVESALRSVTLRNGDTTPPKPLKLRVYTVASHRFDREVAGDERLSELGNPGVSDIVAEYVNPDADRSDVAAPAADSLDSDGSRMETDDVVVFDKSLSEIEVFHFYRELNHAHSVPFLFKLYPGELWPATWARLERKLGLGEKELKNLGVVYGAQGIHELKRCRVIQDGEGGSPAAGGMSPGSGLVTPSVTPPPPQTQRPMEDIEVDEGALGEMAAVPPALTEDNSTLCLWDVIQQTRTEEQQRRMALDDDSNGLPLMGSPAGFIGLNHIDRSSRHRGAHHERAIRILN</sequence>
<organism evidence="13 14">
    <name type="scientific">Coemansia spiralis</name>
    <dbReference type="NCBI Taxonomy" id="417178"/>
    <lineage>
        <taxon>Eukaryota</taxon>
        <taxon>Fungi</taxon>
        <taxon>Fungi incertae sedis</taxon>
        <taxon>Zoopagomycota</taxon>
        <taxon>Kickxellomycotina</taxon>
        <taxon>Kickxellomycetes</taxon>
        <taxon>Kickxellales</taxon>
        <taxon>Kickxellaceae</taxon>
        <taxon>Coemansia</taxon>
    </lineage>
</organism>
<dbReference type="GO" id="GO:0140492">
    <property type="term" value="F:metal-dependent deubiquitinase activity"/>
    <property type="evidence" value="ECO:0007669"/>
    <property type="project" value="UniProtKB-ARBA"/>
</dbReference>
<keyword evidence="14" id="KW-1185">Reference proteome</keyword>
<evidence type="ECO:0000313" key="14">
    <source>
        <dbReference type="Proteomes" id="UP001151516"/>
    </source>
</evidence>
<dbReference type="PANTHER" id="PTHR24006:SF644">
    <property type="entry name" value="UBIQUITIN CARBOXYL-TERMINAL HYDROLASE 7"/>
    <property type="match status" value="1"/>
</dbReference>
<evidence type="ECO:0000259" key="12">
    <source>
        <dbReference type="PROSITE" id="PS50235"/>
    </source>
</evidence>
<keyword evidence="5 13" id="KW-0645">Protease</keyword>
<dbReference type="InterPro" id="IPR028889">
    <property type="entry name" value="USP"/>
</dbReference>
<comment type="similarity">
    <text evidence="3">Belongs to the peptidase C19 family.</text>
</comment>
<proteinExistence type="inferred from homology"/>
<evidence type="ECO:0000256" key="2">
    <source>
        <dbReference type="ARBA" id="ARBA00004123"/>
    </source>
</evidence>
<dbReference type="PROSITE" id="PS00972">
    <property type="entry name" value="USP_1"/>
    <property type="match status" value="1"/>
</dbReference>
<dbReference type="GO" id="GO:0004843">
    <property type="term" value="F:cysteine-type deubiquitinase activity"/>
    <property type="evidence" value="ECO:0007669"/>
    <property type="project" value="UniProtKB-EC"/>
</dbReference>
<accession>A0A9W8L4R5</accession>
<evidence type="ECO:0000256" key="1">
    <source>
        <dbReference type="ARBA" id="ARBA00000707"/>
    </source>
</evidence>
<comment type="subcellular location">
    <subcellularLocation>
        <location evidence="2">Nucleus</location>
    </subcellularLocation>
</comment>
<dbReference type="PROSITE" id="PS00973">
    <property type="entry name" value="USP_2"/>
    <property type="match status" value="1"/>
</dbReference>
<dbReference type="GO" id="GO:0005634">
    <property type="term" value="C:nucleus"/>
    <property type="evidence" value="ECO:0007669"/>
    <property type="project" value="UniProtKB-SubCell"/>
</dbReference>
<dbReference type="InterPro" id="IPR038765">
    <property type="entry name" value="Papain-like_cys_pep_sf"/>
</dbReference>
<comment type="catalytic activity">
    <reaction evidence="1">
        <text>Thiol-dependent hydrolysis of ester, thioester, amide, peptide and isopeptide bonds formed by the C-terminal Gly of ubiquitin (a 76-residue protein attached to proteins as an intracellular targeting signal).</text>
        <dbReference type="EC" id="3.4.19.12"/>
    </reaction>
</comment>
<dbReference type="GO" id="GO:0005829">
    <property type="term" value="C:cytosol"/>
    <property type="evidence" value="ECO:0007669"/>
    <property type="project" value="TreeGrafter"/>
</dbReference>
<dbReference type="PROSITE" id="PS50144">
    <property type="entry name" value="MATH"/>
    <property type="match status" value="1"/>
</dbReference>
<evidence type="ECO:0000256" key="7">
    <source>
        <dbReference type="ARBA" id="ARBA00022801"/>
    </source>
</evidence>
<dbReference type="CDD" id="cd02659">
    <property type="entry name" value="peptidase_C19C"/>
    <property type="match status" value="1"/>
</dbReference>
<evidence type="ECO:0000256" key="8">
    <source>
        <dbReference type="ARBA" id="ARBA00022807"/>
    </source>
</evidence>
<dbReference type="Pfam" id="PF00443">
    <property type="entry name" value="UCH"/>
    <property type="match status" value="1"/>
</dbReference>
<dbReference type="InterPro" id="IPR001394">
    <property type="entry name" value="Peptidase_C19_UCH"/>
</dbReference>
<evidence type="ECO:0000256" key="10">
    <source>
        <dbReference type="SAM" id="MobiDB-lite"/>
    </source>
</evidence>
<evidence type="ECO:0000256" key="6">
    <source>
        <dbReference type="ARBA" id="ARBA00022786"/>
    </source>
</evidence>
<dbReference type="InterPro" id="IPR024729">
    <property type="entry name" value="USP7_ICP0-binding_dom"/>
</dbReference>
<dbReference type="FunFam" id="3.90.70.10:FF:000005">
    <property type="entry name" value="Ubiquitin carboxyl-terminal hydrolase 7"/>
    <property type="match status" value="1"/>
</dbReference>
<evidence type="ECO:0000259" key="11">
    <source>
        <dbReference type="PROSITE" id="PS50144"/>
    </source>
</evidence>
<dbReference type="SUPFAM" id="SSF49599">
    <property type="entry name" value="TRAF domain-like"/>
    <property type="match status" value="1"/>
</dbReference>
<evidence type="ECO:0000256" key="3">
    <source>
        <dbReference type="ARBA" id="ARBA00009085"/>
    </source>
</evidence>
<protein>
    <recommendedName>
        <fullName evidence="4">ubiquitinyl hydrolase 1</fullName>
        <ecNumber evidence="4">3.4.19.12</ecNumber>
    </recommendedName>
</protein>
<dbReference type="Proteomes" id="UP001151516">
    <property type="component" value="Unassembled WGS sequence"/>
</dbReference>
<dbReference type="PROSITE" id="PS50235">
    <property type="entry name" value="USP_3"/>
    <property type="match status" value="1"/>
</dbReference>
<keyword evidence="7 13" id="KW-0378">Hydrolase</keyword>
<dbReference type="InterPro" id="IPR029346">
    <property type="entry name" value="USP_C"/>
</dbReference>
<evidence type="ECO:0000256" key="9">
    <source>
        <dbReference type="ARBA" id="ARBA00023242"/>
    </source>
</evidence>
<keyword evidence="8" id="KW-0788">Thiol protease</keyword>
<feature type="domain" description="MATH" evidence="11">
    <location>
        <begin position="80"/>
        <end position="215"/>
    </location>
</feature>
<dbReference type="EC" id="3.4.19.12" evidence="4"/>
<evidence type="ECO:0000313" key="13">
    <source>
        <dbReference type="EMBL" id="KAJ2686910.1"/>
    </source>
</evidence>
<name>A0A9W8L4R5_9FUNG</name>
<dbReference type="InterPro" id="IPR002083">
    <property type="entry name" value="MATH/TRAF_dom"/>
</dbReference>
<dbReference type="InterPro" id="IPR018200">
    <property type="entry name" value="USP_CS"/>
</dbReference>
<feature type="domain" description="USP" evidence="12">
    <location>
        <begin position="241"/>
        <end position="567"/>
    </location>
</feature>
<evidence type="ECO:0000256" key="4">
    <source>
        <dbReference type="ARBA" id="ARBA00012759"/>
    </source>
</evidence>
<keyword evidence="6" id="KW-0833">Ubl conjugation pathway</keyword>
<feature type="compositionally biased region" description="Basic and acidic residues" evidence="10">
    <location>
        <begin position="15"/>
        <end position="26"/>
    </location>
</feature>
<keyword evidence="9" id="KW-0539">Nucleus</keyword>
<gene>
    <name evidence="13" type="primary">UBP15_2</name>
    <name evidence="13" type="ORF">IWW39_003308</name>
</gene>